<name>A0A644YMC5_9ZZZZ</name>
<organism evidence="2">
    <name type="scientific">bioreactor metagenome</name>
    <dbReference type="NCBI Taxonomy" id="1076179"/>
    <lineage>
        <taxon>unclassified sequences</taxon>
        <taxon>metagenomes</taxon>
        <taxon>ecological metagenomes</taxon>
    </lineage>
</organism>
<evidence type="ECO:0000313" key="2">
    <source>
        <dbReference type="EMBL" id="MPM29467.1"/>
    </source>
</evidence>
<dbReference type="EMBL" id="VSSQ01005517">
    <property type="protein sequence ID" value="MPM29467.1"/>
    <property type="molecule type" value="Genomic_DNA"/>
</dbReference>
<sequence>MEPSWGAVFDEGGAPEGDGQVGAGQEHRGDAPLQSLPGADQVEHDVARHVATQEVADLGAGCPQ</sequence>
<accession>A0A644YMC5</accession>
<proteinExistence type="predicted"/>
<gene>
    <name evidence="2" type="ORF">SDC9_76007</name>
</gene>
<protein>
    <submittedName>
        <fullName evidence="2">Uncharacterized protein</fullName>
    </submittedName>
</protein>
<feature type="region of interest" description="Disordered" evidence="1">
    <location>
        <begin position="1"/>
        <end position="45"/>
    </location>
</feature>
<reference evidence="2" key="1">
    <citation type="submission" date="2019-08" db="EMBL/GenBank/DDBJ databases">
        <authorList>
            <person name="Kucharzyk K."/>
            <person name="Murdoch R.W."/>
            <person name="Higgins S."/>
            <person name="Loffler F."/>
        </authorList>
    </citation>
    <scope>NUCLEOTIDE SEQUENCE</scope>
</reference>
<evidence type="ECO:0000256" key="1">
    <source>
        <dbReference type="SAM" id="MobiDB-lite"/>
    </source>
</evidence>
<comment type="caution">
    <text evidence="2">The sequence shown here is derived from an EMBL/GenBank/DDBJ whole genome shotgun (WGS) entry which is preliminary data.</text>
</comment>
<dbReference type="AlphaFoldDB" id="A0A644YMC5"/>